<evidence type="ECO:0000256" key="1">
    <source>
        <dbReference type="SAM" id="MobiDB-lite"/>
    </source>
</evidence>
<accession>A0A1K0JKU5</accession>
<feature type="compositionally biased region" description="Basic and acidic residues" evidence="1">
    <location>
        <begin position="82"/>
        <end position="94"/>
    </location>
</feature>
<dbReference type="Proteomes" id="UP000183063">
    <property type="component" value="Unassembled WGS sequence"/>
</dbReference>
<protein>
    <submittedName>
        <fullName evidence="2">Uncharacterized protein</fullName>
    </submittedName>
</protein>
<dbReference type="AlphaFoldDB" id="A0A1K0JKU5"/>
<sequence length="129" mass="14404">MPVAAMQGRQSDVSKNRSKTPRSRPYHHPSQYLGPGPLRPATSAGFARLHRSIDKQPQPMHSVSPDRRRCNSAMRWSMRIAHSPDSRDQSRRDGTWSAGNLASSAPISSSVNPMRCAKAMKAIRRNTDR</sequence>
<reference evidence="3" key="1">
    <citation type="submission" date="2016-10" db="EMBL/GenBank/DDBJ databases">
        <authorList>
            <person name="Wibberg D."/>
        </authorList>
    </citation>
    <scope>NUCLEOTIDE SEQUENCE [LARGE SCALE GENOMIC DNA]</scope>
</reference>
<feature type="compositionally biased region" description="Basic residues" evidence="1">
    <location>
        <begin position="16"/>
        <end position="27"/>
    </location>
</feature>
<feature type="compositionally biased region" description="Polar residues" evidence="1">
    <location>
        <begin position="97"/>
        <end position="112"/>
    </location>
</feature>
<organism evidence="2 3">
    <name type="scientific">Rhizobium tibeticum</name>
    <dbReference type="NCBI Taxonomy" id="501024"/>
    <lineage>
        <taxon>Bacteria</taxon>
        <taxon>Pseudomonadati</taxon>
        <taxon>Pseudomonadota</taxon>
        <taxon>Alphaproteobacteria</taxon>
        <taxon>Hyphomicrobiales</taxon>
        <taxon>Rhizobiaceae</taxon>
        <taxon>Rhizobium/Agrobacterium group</taxon>
        <taxon>Rhizobium</taxon>
    </lineage>
</organism>
<evidence type="ECO:0000313" key="2">
    <source>
        <dbReference type="EMBL" id="SEI16366.1"/>
    </source>
</evidence>
<feature type="region of interest" description="Disordered" evidence="1">
    <location>
        <begin position="1"/>
        <end position="129"/>
    </location>
</feature>
<proteinExistence type="predicted"/>
<gene>
    <name evidence="2" type="ORF">RTCCBAU85039_5422</name>
</gene>
<dbReference type="STRING" id="501024.RTCCBAU85039_5422"/>
<name>A0A1K0JKU5_9HYPH</name>
<evidence type="ECO:0000313" key="3">
    <source>
        <dbReference type="Proteomes" id="UP000183063"/>
    </source>
</evidence>
<dbReference type="EMBL" id="FNXB01000040">
    <property type="protein sequence ID" value="SEI16366.1"/>
    <property type="molecule type" value="Genomic_DNA"/>
</dbReference>